<proteinExistence type="inferred from homology"/>
<sequence length="382" mass="43847">MKTRLFMIFFILFICTGCADTKEIENQAYAVGMGIDYTDDNYQVTLQFLDFSNVAKTEGKSDKPGQVWLGTGEGKTVEEAIFKIYRGIQIPINFDQISLFIFGQSLLEKGLKKTILSLDTNFSIRLTGMAYGTGESIEDIFTASVPFNYPYTNSRIVQPDYLQGEASTIPSVTLQELVYQLNEKATTVMLPSVSINKEIINKDLEKTPVTIINGSYLLKQNQLKGFLTTDDLKGFIYVNDDSIRTSVVVSDDEQDEKHVQVDLKKPNLKKHIVKTKDNSIKLQLDITISAIIRESSYQLDMREIKRKLEEKLKTEAYNSYIKGLELDSDIYQFEEFMYRFKHHEWKKLSKSVSFPKLEKENIHITIKPYKSIHKNNSNINTH</sequence>
<dbReference type="NCBIfam" id="TIGR02887">
    <property type="entry name" value="spore_ger_x_C"/>
    <property type="match status" value="1"/>
</dbReference>
<dbReference type="Pfam" id="PF05504">
    <property type="entry name" value="Spore_GerAC"/>
    <property type="match status" value="1"/>
</dbReference>
<evidence type="ECO:0000256" key="1">
    <source>
        <dbReference type="ARBA" id="ARBA00004635"/>
    </source>
</evidence>
<dbReference type="Proteomes" id="UP001444625">
    <property type="component" value="Unassembled WGS sequence"/>
</dbReference>
<evidence type="ECO:0000313" key="11">
    <source>
        <dbReference type="EMBL" id="MEN2767805.1"/>
    </source>
</evidence>
<evidence type="ECO:0000256" key="6">
    <source>
        <dbReference type="ARBA" id="ARBA00023139"/>
    </source>
</evidence>
<accession>A0ABU9XHQ8</accession>
<dbReference type="InterPro" id="IPR038501">
    <property type="entry name" value="Spore_GerAC_C_sf"/>
</dbReference>
<dbReference type="EMBL" id="JBDIML010000003">
    <property type="protein sequence ID" value="MEN2767805.1"/>
    <property type="molecule type" value="Genomic_DNA"/>
</dbReference>
<feature type="domain" description="Spore germination GerAC-like C-terminal" evidence="9">
    <location>
        <begin position="213"/>
        <end position="356"/>
    </location>
</feature>
<reference evidence="11 12" key="1">
    <citation type="submission" date="2024-05" db="EMBL/GenBank/DDBJ databases">
        <authorList>
            <person name="Haq I."/>
            <person name="Ullah Z."/>
            <person name="Ahmad R."/>
            <person name="Li M."/>
            <person name="Tong Y."/>
        </authorList>
    </citation>
    <scope>NUCLEOTIDE SEQUENCE [LARGE SCALE GENOMIC DNA]</scope>
    <source>
        <strain evidence="11 12">16A2E</strain>
    </source>
</reference>
<keyword evidence="12" id="KW-1185">Reference proteome</keyword>
<dbReference type="InterPro" id="IPR046953">
    <property type="entry name" value="Spore_GerAC-like_C"/>
</dbReference>
<protein>
    <submittedName>
        <fullName evidence="11">Ger(X)C family spore germination protein</fullName>
    </submittedName>
</protein>
<feature type="signal peptide" evidence="8">
    <location>
        <begin position="1"/>
        <end position="19"/>
    </location>
</feature>
<evidence type="ECO:0000256" key="4">
    <source>
        <dbReference type="ARBA" id="ARBA00022729"/>
    </source>
</evidence>
<keyword evidence="3" id="KW-0309">Germination</keyword>
<evidence type="ECO:0000256" key="5">
    <source>
        <dbReference type="ARBA" id="ARBA00023136"/>
    </source>
</evidence>
<keyword evidence="5" id="KW-0472">Membrane</keyword>
<evidence type="ECO:0000256" key="7">
    <source>
        <dbReference type="ARBA" id="ARBA00023288"/>
    </source>
</evidence>
<comment type="caution">
    <text evidence="11">The sequence shown here is derived from an EMBL/GenBank/DDBJ whole genome shotgun (WGS) entry which is preliminary data.</text>
</comment>
<keyword evidence="7" id="KW-0449">Lipoprotein</keyword>
<keyword evidence="6" id="KW-0564">Palmitate</keyword>
<dbReference type="Gene3D" id="3.30.300.210">
    <property type="entry name" value="Nutrient germinant receptor protein C, domain 3"/>
    <property type="match status" value="1"/>
</dbReference>
<evidence type="ECO:0000256" key="3">
    <source>
        <dbReference type="ARBA" id="ARBA00022544"/>
    </source>
</evidence>
<dbReference type="PANTHER" id="PTHR35789:SF1">
    <property type="entry name" value="SPORE GERMINATION PROTEIN B3"/>
    <property type="match status" value="1"/>
</dbReference>
<dbReference type="RefSeq" id="WP_345825272.1">
    <property type="nucleotide sequence ID" value="NZ_JBDIML010000003.1"/>
</dbReference>
<dbReference type="Pfam" id="PF25198">
    <property type="entry name" value="Spore_GerAC_N"/>
    <property type="match status" value="1"/>
</dbReference>
<dbReference type="InterPro" id="IPR057336">
    <property type="entry name" value="GerAC_N"/>
</dbReference>
<evidence type="ECO:0000256" key="2">
    <source>
        <dbReference type="ARBA" id="ARBA00007886"/>
    </source>
</evidence>
<comment type="subcellular location">
    <subcellularLocation>
        <location evidence="1">Membrane</location>
        <topology evidence="1">Lipid-anchor</topology>
    </subcellularLocation>
</comment>
<comment type="similarity">
    <text evidence="2">Belongs to the GerABKC lipoprotein family.</text>
</comment>
<evidence type="ECO:0000313" key="12">
    <source>
        <dbReference type="Proteomes" id="UP001444625"/>
    </source>
</evidence>
<gene>
    <name evidence="11" type="ORF">ABC228_11440</name>
</gene>
<evidence type="ECO:0000256" key="8">
    <source>
        <dbReference type="SAM" id="SignalP"/>
    </source>
</evidence>
<feature type="chain" id="PRO_5045923789" evidence="8">
    <location>
        <begin position="20"/>
        <end position="382"/>
    </location>
</feature>
<evidence type="ECO:0000259" key="10">
    <source>
        <dbReference type="Pfam" id="PF25198"/>
    </source>
</evidence>
<keyword evidence="4 8" id="KW-0732">Signal</keyword>
<name>A0ABU9XHQ8_9BACI</name>
<dbReference type="PANTHER" id="PTHR35789">
    <property type="entry name" value="SPORE GERMINATION PROTEIN B3"/>
    <property type="match status" value="1"/>
</dbReference>
<dbReference type="InterPro" id="IPR008844">
    <property type="entry name" value="Spore_GerAC-like"/>
</dbReference>
<evidence type="ECO:0000259" key="9">
    <source>
        <dbReference type="Pfam" id="PF05504"/>
    </source>
</evidence>
<feature type="domain" description="Spore germination protein N-terminal" evidence="10">
    <location>
        <begin position="20"/>
        <end position="194"/>
    </location>
</feature>
<organism evidence="11 12">
    <name type="scientific">Ornithinibacillus xuwenensis</name>
    <dbReference type="NCBI Taxonomy" id="3144668"/>
    <lineage>
        <taxon>Bacteria</taxon>
        <taxon>Bacillati</taxon>
        <taxon>Bacillota</taxon>
        <taxon>Bacilli</taxon>
        <taxon>Bacillales</taxon>
        <taxon>Bacillaceae</taxon>
        <taxon>Ornithinibacillus</taxon>
    </lineage>
</organism>